<dbReference type="AlphaFoldDB" id="A0A330M378"/>
<organism evidence="1 2">
    <name type="scientific">Shewanella benthica</name>
    <dbReference type="NCBI Taxonomy" id="43661"/>
    <lineage>
        <taxon>Bacteria</taxon>
        <taxon>Pseudomonadati</taxon>
        <taxon>Pseudomonadota</taxon>
        <taxon>Gammaproteobacteria</taxon>
        <taxon>Alteromonadales</taxon>
        <taxon>Shewanellaceae</taxon>
        <taxon>Shewanella</taxon>
    </lineage>
</organism>
<protein>
    <submittedName>
        <fullName evidence="1">Uncharacterized protein</fullName>
    </submittedName>
</protein>
<reference evidence="2" key="1">
    <citation type="submission" date="2018-06" db="EMBL/GenBank/DDBJ databases">
        <authorList>
            <person name="Cea G.-C."/>
            <person name="William W."/>
        </authorList>
    </citation>
    <scope>NUCLEOTIDE SEQUENCE [LARGE SCALE GENOMIC DNA]</scope>
    <source>
        <strain evidence="2">DB21MT-2</strain>
    </source>
</reference>
<dbReference type="EMBL" id="LS483452">
    <property type="protein sequence ID" value="SQH75914.1"/>
    <property type="molecule type" value="Genomic_DNA"/>
</dbReference>
<dbReference type="Proteomes" id="UP000250123">
    <property type="component" value="Chromosome SHEWBE"/>
</dbReference>
<evidence type="ECO:0000313" key="2">
    <source>
        <dbReference type="Proteomes" id="UP000250123"/>
    </source>
</evidence>
<dbReference type="KEGG" id="sbk:SHEWBE_1948"/>
<evidence type="ECO:0000313" key="1">
    <source>
        <dbReference type="EMBL" id="SQH75914.1"/>
    </source>
</evidence>
<gene>
    <name evidence="1" type="ORF">SHEWBE_1948</name>
</gene>
<sequence>MAVLLRLMLLAHVGLQAKSVPKIMLIKFVFICHSVNLSVLVT</sequence>
<accession>A0A330M378</accession>
<name>A0A330M378_9GAMM</name>
<proteinExistence type="predicted"/>